<keyword evidence="1" id="KW-0472">Membrane</keyword>
<organism evidence="2 3">
    <name type="scientific">Lutispora thermophila DSM 19022</name>
    <dbReference type="NCBI Taxonomy" id="1122184"/>
    <lineage>
        <taxon>Bacteria</taxon>
        <taxon>Bacillati</taxon>
        <taxon>Bacillota</taxon>
        <taxon>Clostridia</taxon>
        <taxon>Lutisporales</taxon>
        <taxon>Lutisporaceae</taxon>
        <taxon>Lutispora</taxon>
    </lineage>
</organism>
<reference evidence="2 3" key="1">
    <citation type="submission" date="2016-11" db="EMBL/GenBank/DDBJ databases">
        <authorList>
            <person name="Jaros S."/>
            <person name="Januszkiewicz K."/>
            <person name="Wedrychowicz H."/>
        </authorList>
    </citation>
    <scope>NUCLEOTIDE SEQUENCE [LARGE SCALE GENOMIC DNA]</scope>
    <source>
        <strain evidence="2 3">DSM 19022</strain>
    </source>
</reference>
<feature type="transmembrane region" description="Helical" evidence="1">
    <location>
        <begin position="12"/>
        <end position="34"/>
    </location>
</feature>
<dbReference type="STRING" id="1122184.SAMN02745176_00117"/>
<proteinExistence type="predicted"/>
<evidence type="ECO:0000313" key="3">
    <source>
        <dbReference type="Proteomes" id="UP000184442"/>
    </source>
</evidence>
<gene>
    <name evidence="2" type="ORF">SAMN02745176_00117</name>
</gene>
<dbReference type="RefSeq" id="WP_278308931.1">
    <property type="nucleotide sequence ID" value="NZ_FQZS01000003.1"/>
</dbReference>
<evidence type="ECO:0000313" key="2">
    <source>
        <dbReference type="EMBL" id="SHI40028.1"/>
    </source>
</evidence>
<accession>A0A1M6AUM6</accession>
<keyword evidence="1" id="KW-0812">Transmembrane</keyword>
<keyword evidence="1" id="KW-1133">Transmembrane helix</keyword>
<sequence length="42" mass="4758">MNLSVFYESLKVMANGMSGILIVMAVFYMLITVLTKLFPENQ</sequence>
<dbReference type="Proteomes" id="UP000184442">
    <property type="component" value="Unassembled WGS sequence"/>
</dbReference>
<dbReference type="EMBL" id="FQZS01000003">
    <property type="protein sequence ID" value="SHI40028.1"/>
    <property type="molecule type" value="Genomic_DNA"/>
</dbReference>
<keyword evidence="3" id="KW-1185">Reference proteome</keyword>
<evidence type="ECO:0008006" key="4">
    <source>
        <dbReference type="Google" id="ProtNLM"/>
    </source>
</evidence>
<evidence type="ECO:0000256" key="1">
    <source>
        <dbReference type="SAM" id="Phobius"/>
    </source>
</evidence>
<protein>
    <recommendedName>
        <fullName evidence="4">Oxaloacetate decarboxylase, gamma chain</fullName>
    </recommendedName>
</protein>
<dbReference type="NCBIfam" id="NF040909">
    <property type="entry name" value="OadG_rel_small"/>
    <property type="match status" value="1"/>
</dbReference>
<dbReference type="AlphaFoldDB" id="A0A1M6AUM6"/>
<name>A0A1M6AUM6_9FIRM</name>